<dbReference type="Proteomes" id="UP000034883">
    <property type="component" value="Chromosome"/>
</dbReference>
<organism evidence="2 3">
    <name type="scientific">Sandaracinus amylolyticus</name>
    <dbReference type="NCBI Taxonomy" id="927083"/>
    <lineage>
        <taxon>Bacteria</taxon>
        <taxon>Pseudomonadati</taxon>
        <taxon>Myxococcota</taxon>
        <taxon>Polyangia</taxon>
        <taxon>Polyangiales</taxon>
        <taxon>Sandaracinaceae</taxon>
        <taxon>Sandaracinus</taxon>
    </lineage>
</organism>
<dbReference type="AlphaFoldDB" id="A0A0F6YH48"/>
<evidence type="ECO:0000313" key="2">
    <source>
        <dbReference type="EMBL" id="AKF04576.1"/>
    </source>
</evidence>
<keyword evidence="3" id="KW-1185">Reference proteome</keyword>
<feature type="compositionally biased region" description="Basic and acidic residues" evidence="1">
    <location>
        <begin position="33"/>
        <end position="46"/>
    </location>
</feature>
<dbReference type="KEGG" id="samy:DB32_001725"/>
<reference evidence="2 3" key="1">
    <citation type="submission" date="2015-03" db="EMBL/GenBank/DDBJ databases">
        <title>Genome assembly of Sandaracinus amylolyticus DSM 53668.</title>
        <authorList>
            <person name="Sharma G."/>
            <person name="Subramanian S."/>
        </authorList>
    </citation>
    <scope>NUCLEOTIDE SEQUENCE [LARGE SCALE GENOMIC DNA]</scope>
    <source>
        <strain evidence="2 3">DSM 53668</strain>
    </source>
</reference>
<sequence length="79" mass="9173">MHRRGRDTRVHARPVDRRCARRRPRRAVLVPRTRRETHQRDRDRDRPRPHRPSPSHGRVAPARGASSAGTAFSKGTPRT</sequence>
<evidence type="ECO:0000313" key="3">
    <source>
        <dbReference type="Proteomes" id="UP000034883"/>
    </source>
</evidence>
<proteinExistence type="predicted"/>
<evidence type="ECO:0000256" key="1">
    <source>
        <dbReference type="SAM" id="MobiDB-lite"/>
    </source>
</evidence>
<name>A0A0F6YH48_9BACT</name>
<dbReference type="EMBL" id="CP011125">
    <property type="protein sequence ID" value="AKF04576.1"/>
    <property type="molecule type" value="Genomic_DNA"/>
</dbReference>
<protein>
    <submittedName>
        <fullName evidence="2">Uncharacterized protein</fullName>
    </submittedName>
</protein>
<gene>
    <name evidence="2" type="ORF">DB32_001725</name>
</gene>
<accession>A0A0F6YH48</accession>
<feature type="region of interest" description="Disordered" evidence="1">
    <location>
        <begin position="1"/>
        <end position="79"/>
    </location>
</feature>
<feature type="compositionally biased region" description="Basic and acidic residues" evidence="1">
    <location>
        <begin position="7"/>
        <end position="18"/>
    </location>
</feature>
<dbReference type="STRING" id="927083.DB32_001725"/>